<dbReference type="PANTHER" id="PTHR30093">
    <property type="entry name" value="GENERAL SECRETION PATHWAY PROTEIN G"/>
    <property type="match status" value="1"/>
</dbReference>
<dbReference type="SUPFAM" id="SSF54523">
    <property type="entry name" value="Pili subunits"/>
    <property type="match status" value="1"/>
</dbReference>
<evidence type="ECO:0000256" key="1">
    <source>
        <dbReference type="ARBA" id="ARBA00022481"/>
    </source>
</evidence>
<dbReference type="Gene3D" id="3.30.700.10">
    <property type="entry name" value="Glycoprotein, Type 4 Pilin"/>
    <property type="match status" value="1"/>
</dbReference>
<keyword evidence="1" id="KW-0488">Methylation</keyword>
<keyword evidence="3" id="KW-0812">Transmembrane</keyword>
<dbReference type="InterPro" id="IPR031982">
    <property type="entry name" value="PilE-like"/>
</dbReference>
<dbReference type="InterPro" id="IPR012902">
    <property type="entry name" value="N_methyl_site"/>
</dbReference>
<dbReference type="InterPro" id="IPR000983">
    <property type="entry name" value="Bac_GSPG_pilin"/>
</dbReference>
<keyword evidence="3" id="KW-0472">Membrane</keyword>
<feature type="region of interest" description="Disordered" evidence="2">
    <location>
        <begin position="96"/>
        <end position="127"/>
    </location>
</feature>
<accession>A0ABW7P330</accession>
<feature type="transmembrane region" description="Helical" evidence="3">
    <location>
        <begin position="12"/>
        <end position="30"/>
    </location>
</feature>
<keyword evidence="5" id="KW-1185">Reference proteome</keyword>
<dbReference type="InterPro" id="IPR045584">
    <property type="entry name" value="Pilin-like"/>
</dbReference>
<dbReference type="RefSeq" id="WP_395535698.1">
    <property type="nucleotide sequence ID" value="NZ_CP166302.1"/>
</dbReference>
<evidence type="ECO:0000313" key="5">
    <source>
        <dbReference type="Proteomes" id="UP001610706"/>
    </source>
</evidence>
<dbReference type="PANTHER" id="PTHR30093:SF47">
    <property type="entry name" value="TYPE IV PILUS NON-CORE MINOR PILIN PILE"/>
    <property type="match status" value="1"/>
</dbReference>
<dbReference type="PRINTS" id="PR00813">
    <property type="entry name" value="BCTERIALGSPG"/>
</dbReference>
<dbReference type="EMBL" id="JBGFTR010000015">
    <property type="protein sequence ID" value="MFH7565741.1"/>
    <property type="molecule type" value="Genomic_DNA"/>
</dbReference>
<evidence type="ECO:0000313" key="4">
    <source>
        <dbReference type="EMBL" id="MFH7565741.1"/>
    </source>
</evidence>
<gene>
    <name evidence="4" type="ORF">AB9R89_10445</name>
</gene>
<sequence>MQRYLGFTLVELLITVAILAIITAVAYPAYSGYMQKARRTEAIQTLYSMQLAQEDWRISNPSYTSSVADLKSPASTNHYDFSATVADNSYTLTATARKSQQNDKEGGTSCSTLTLARSGDKTPAACW</sequence>
<dbReference type="Proteomes" id="UP001610706">
    <property type="component" value="Unassembled WGS sequence"/>
</dbReference>
<proteinExistence type="predicted"/>
<evidence type="ECO:0000256" key="2">
    <source>
        <dbReference type="SAM" id="MobiDB-lite"/>
    </source>
</evidence>
<dbReference type="Pfam" id="PF16732">
    <property type="entry name" value="ComP_DUS"/>
    <property type="match status" value="1"/>
</dbReference>
<organism evidence="4 5">
    <name type="scientific">Oceanimonas smirnovii</name>
    <dbReference type="NCBI Taxonomy" id="264574"/>
    <lineage>
        <taxon>Bacteria</taxon>
        <taxon>Pseudomonadati</taxon>
        <taxon>Pseudomonadota</taxon>
        <taxon>Gammaproteobacteria</taxon>
        <taxon>Aeromonadales</taxon>
        <taxon>Aeromonadaceae</taxon>
        <taxon>Oceanimonas</taxon>
    </lineage>
</organism>
<dbReference type="Pfam" id="PF07963">
    <property type="entry name" value="N_methyl"/>
    <property type="match status" value="1"/>
</dbReference>
<protein>
    <submittedName>
        <fullName evidence="4">Type IV pilin protein</fullName>
    </submittedName>
</protein>
<evidence type="ECO:0000256" key="3">
    <source>
        <dbReference type="SAM" id="Phobius"/>
    </source>
</evidence>
<comment type="caution">
    <text evidence="4">The sequence shown here is derived from an EMBL/GenBank/DDBJ whole genome shotgun (WGS) entry which is preliminary data.</text>
</comment>
<dbReference type="NCBIfam" id="TIGR02532">
    <property type="entry name" value="IV_pilin_GFxxxE"/>
    <property type="match status" value="1"/>
</dbReference>
<keyword evidence="3" id="KW-1133">Transmembrane helix</keyword>
<reference evidence="4 5" key="1">
    <citation type="submission" date="2024-08" db="EMBL/GenBank/DDBJ databases">
        <title>Oceanimonas smirnovii Genome sequencing and assembly.</title>
        <authorList>
            <person name="Tang B."/>
        </authorList>
    </citation>
    <scope>NUCLEOTIDE SEQUENCE [LARGE SCALE GENOMIC DNA]</scope>
    <source>
        <strain evidence="4 5">OS2020-119</strain>
    </source>
</reference>
<name>A0ABW7P330_9GAMM</name>